<name>A0AA48RI66_9BACL</name>
<accession>A0AA48RI66</accession>
<reference evidence="2" key="1">
    <citation type="submission" date="2023-07" db="EMBL/GenBank/DDBJ databases">
        <authorList>
            <person name="Ivanov I."/>
            <person name="Teneva D."/>
            <person name="Stoikov I."/>
        </authorList>
    </citation>
    <scope>NUCLEOTIDE SEQUENCE</scope>
    <source>
        <strain evidence="2">4475</strain>
    </source>
</reference>
<dbReference type="AlphaFoldDB" id="A0AA48RI66"/>
<gene>
    <name evidence="2" type="ORF">BSPP4475_13370</name>
</gene>
<dbReference type="InterPro" id="IPR050126">
    <property type="entry name" value="Ap4A_hydrolase"/>
</dbReference>
<dbReference type="Pfam" id="PF00149">
    <property type="entry name" value="Metallophos"/>
    <property type="match status" value="1"/>
</dbReference>
<dbReference type="GO" id="GO:0016791">
    <property type="term" value="F:phosphatase activity"/>
    <property type="evidence" value="ECO:0007669"/>
    <property type="project" value="TreeGrafter"/>
</dbReference>
<sequence length="262" mass="29628">MAIYLVSDIHGHYEVLRTALDRVSFSPQQGDRLYVLGDVVDRGPQSREALQYLLNLRQTYPDRIVLIKGNHEQMLQDWLEGKGDANLYLRINGGDATIRSYLGRQSLRRAFLGGLPALNDQESARRYILSRYSYLLPSLASLPLYVEMPADPASGAPAALFVHAGIRPGIPLDQQRPEDLLWIRQPFYQSYRGETVIVFGHTPVSMLPGYTRNGVWRRGNLIGIDGGAASWQGGILLVEWPSLRYVYVPVREVYPSPRIHLR</sequence>
<feature type="domain" description="Serine/threonine specific protein phosphatases" evidence="1">
    <location>
        <begin position="67"/>
        <end position="72"/>
    </location>
</feature>
<dbReference type="RefSeq" id="WP_212132419.1">
    <property type="nucleotide sequence ID" value="NZ_OY569118.1"/>
</dbReference>
<dbReference type="GO" id="GO:0008803">
    <property type="term" value="F:bis(5'-nucleosyl)-tetraphosphatase (symmetrical) activity"/>
    <property type="evidence" value="ECO:0007669"/>
    <property type="project" value="TreeGrafter"/>
</dbReference>
<dbReference type="Gene3D" id="3.60.21.10">
    <property type="match status" value="1"/>
</dbReference>
<dbReference type="KEGG" id="bayd:BSPP4475_13370"/>
<dbReference type="PANTHER" id="PTHR42850">
    <property type="entry name" value="METALLOPHOSPHOESTERASE"/>
    <property type="match status" value="1"/>
</dbReference>
<evidence type="ECO:0000259" key="1">
    <source>
        <dbReference type="PROSITE" id="PS00125"/>
    </source>
</evidence>
<organism evidence="2 3">
    <name type="scientific">Brevibacillus aydinogluensis</name>
    <dbReference type="NCBI Taxonomy" id="927786"/>
    <lineage>
        <taxon>Bacteria</taxon>
        <taxon>Bacillati</taxon>
        <taxon>Bacillota</taxon>
        <taxon>Bacilli</taxon>
        <taxon>Bacillales</taxon>
        <taxon>Paenibacillaceae</taxon>
        <taxon>Brevibacillus</taxon>
    </lineage>
</organism>
<evidence type="ECO:0000313" key="3">
    <source>
        <dbReference type="Proteomes" id="UP001189619"/>
    </source>
</evidence>
<dbReference type="InterPro" id="IPR029052">
    <property type="entry name" value="Metallo-depent_PP-like"/>
</dbReference>
<dbReference type="InterPro" id="IPR006186">
    <property type="entry name" value="Ser/Thr-sp_prot-phosphatase"/>
</dbReference>
<dbReference type="Proteomes" id="UP001189619">
    <property type="component" value="Chromosome"/>
</dbReference>
<evidence type="ECO:0000313" key="2">
    <source>
        <dbReference type="EMBL" id="CAJ1003302.1"/>
    </source>
</evidence>
<dbReference type="PRINTS" id="PR00114">
    <property type="entry name" value="STPHPHTASE"/>
</dbReference>
<dbReference type="PANTHER" id="PTHR42850:SF4">
    <property type="entry name" value="ZINC-DEPENDENT ENDOPOLYPHOSPHATASE"/>
    <property type="match status" value="1"/>
</dbReference>
<dbReference type="SUPFAM" id="SSF56300">
    <property type="entry name" value="Metallo-dependent phosphatases"/>
    <property type="match status" value="1"/>
</dbReference>
<dbReference type="CDD" id="cd00144">
    <property type="entry name" value="MPP_PPP_family"/>
    <property type="match status" value="1"/>
</dbReference>
<dbReference type="InterPro" id="IPR004843">
    <property type="entry name" value="Calcineurin-like_PHP"/>
</dbReference>
<dbReference type="GO" id="GO:0110154">
    <property type="term" value="P:RNA decapping"/>
    <property type="evidence" value="ECO:0007669"/>
    <property type="project" value="TreeGrafter"/>
</dbReference>
<keyword evidence="3" id="KW-1185">Reference proteome</keyword>
<proteinExistence type="predicted"/>
<dbReference type="EMBL" id="OY569118">
    <property type="protein sequence ID" value="CAJ1003302.1"/>
    <property type="molecule type" value="Genomic_DNA"/>
</dbReference>
<protein>
    <submittedName>
        <fullName evidence="2">Serine/threonine protein phosphatase</fullName>
    </submittedName>
</protein>
<dbReference type="GO" id="GO:0005737">
    <property type="term" value="C:cytoplasm"/>
    <property type="evidence" value="ECO:0007669"/>
    <property type="project" value="TreeGrafter"/>
</dbReference>
<dbReference type="PROSITE" id="PS00125">
    <property type="entry name" value="SER_THR_PHOSPHATASE"/>
    <property type="match status" value="1"/>
</dbReference>